<name>A0A8T4KUC7_9ARCH</name>
<feature type="domain" description="Aminotransferase class V" evidence="2">
    <location>
        <begin position="1"/>
        <end position="177"/>
    </location>
</feature>
<keyword evidence="3" id="KW-0808">Transferase</keyword>
<organism evidence="3 4">
    <name type="scientific">Candidatus Iainarchaeum sp</name>
    <dbReference type="NCBI Taxonomy" id="3101447"/>
    <lineage>
        <taxon>Archaea</taxon>
        <taxon>Candidatus Iainarchaeota</taxon>
        <taxon>Candidatus Iainarchaeia</taxon>
        <taxon>Candidatus Iainarchaeales</taxon>
        <taxon>Candidatus Iainarchaeaceae</taxon>
        <taxon>Candidatus Iainarchaeum</taxon>
    </lineage>
</organism>
<dbReference type="InterPro" id="IPR000192">
    <property type="entry name" value="Aminotrans_V_dom"/>
</dbReference>
<evidence type="ECO:0000256" key="1">
    <source>
        <dbReference type="ARBA" id="ARBA00022898"/>
    </source>
</evidence>
<dbReference type="PANTHER" id="PTHR43586">
    <property type="entry name" value="CYSTEINE DESULFURASE"/>
    <property type="match status" value="1"/>
</dbReference>
<dbReference type="GO" id="GO:0008483">
    <property type="term" value="F:transaminase activity"/>
    <property type="evidence" value="ECO:0007669"/>
    <property type="project" value="UniProtKB-KW"/>
</dbReference>
<gene>
    <name evidence="3" type="ORF">J4415_00770</name>
</gene>
<dbReference type="InterPro" id="IPR015422">
    <property type="entry name" value="PyrdxlP-dep_Trfase_small"/>
</dbReference>
<sequence length="189" mass="21080">AFSGHKMLAPTGIGVLYGKKELLEKMQPFMYGGDMIKSVSEHTATWNDLPYKFEAGTPNIAAAYGLGAAIEYLQKIGIDKIRKHEKELTKYALDVISEIPRIKIYGTQNPETQGGIVLFEHEKLEAHDLALALDESANIAIRSGMLCAEPFVGSINQKGLCRASFYFYNTKEEIDIFTQELQKIVKAFD</sequence>
<keyword evidence="1" id="KW-0663">Pyridoxal phosphate</keyword>
<reference evidence="3" key="2">
    <citation type="submission" date="2021-05" db="EMBL/GenBank/DDBJ databases">
        <title>Protein family content uncovers lineage relationships and bacterial pathway maintenance mechanisms in DPANN archaea.</title>
        <authorList>
            <person name="Castelle C.J."/>
            <person name="Meheust R."/>
            <person name="Jaffe A.L."/>
            <person name="Seitz K."/>
            <person name="Gong X."/>
            <person name="Baker B.J."/>
            <person name="Banfield J.F."/>
        </authorList>
    </citation>
    <scope>NUCLEOTIDE SEQUENCE</scope>
    <source>
        <strain evidence="3">RIFCSPHIGHO2_01_FULL_AR10_44_11</strain>
    </source>
</reference>
<comment type="caution">
    <text evidence="3">The sequence shown here is derived from an EMBL/GenBank/DDBJ whole genome shotgun (WGS) entry which is preliminary data.</text>
</comment>
<reference evidence="3" key="1">
    <citation type="submission" date="2021-03" db="EMBL/GenBank/DDBJ databases">
        <authorList>
            <person name="Jaffe A."/>
        </authorList>
    </citation>
    <scope>NUCLEOTIDE SEQUENCE</scope>
    <source>
        <strain evidence="3">RIFCSPHIGHO2_01_FULL_AR10_44_11</strain>
    </source>
</reference>
<dbReference type="Gene3D" id="3.40.640.10">
    <property type="entry name" value="Type I PLP-dependent aspartate aminotransferase-like (Major domain)"/>
    <property type="match status" value="1"/>
</dbReference>
<dbReference type="Pfam" id="PF00266">
    <property type="entry name" value="Aminotran_5"/>
    <property type="match status" value="1"/>
</dbReference>
<keyword evidence="3" id="KW-0032">Aminotransferase</keyword>
<protein>
    <submittedName>
        <fullName evidence="3">Aminotransferase class V-fold PLP-dependent enzyme</fullName>
    </submittedName>
</protein>
<evidence type="ECO:0000313" key="4">
    <source>
        <dbReference type="Proteomes" id="UP000677687"/>
    </source>
</evidence>
<evidence type="ECO:0000313" key="3">
    <source>
        <dbReference type="EMBL" id="MBS3057142.1"/>
    </source>
</evidence>
<accession>A0A8T4KUC7</accession>
<dbReference type="SUPFAM" id="SSF53383">
    <property type="entry name" value="PLP-dependent transferases"/>
    <property type="match status" value="1"/>
</dbReference>
<dbReference type="Proteomes" id="UP000677687">
    <property type="component" value="Unassembled WGS sequence"/>
</dbReference>
<evidence type="ECO:0000259" key="2">
    <source>
        <dbReference type="Pfam" id="PF00266"/>
    </source>
</evidence>
<dbReference type="Gene3D" id="3.90.1150.10">
    <property type="entry name" value="Aspartate Aminotransferase, domain 1"/>
    <property type="match status" value="1"/>
</dbReference>
<feature type="non-terminal residue" evidence="3">
    <location>
        <position position="1"/>
    </location>
</feature>
<dbReference type="InterPro" id="IPR015421">
    <property type="entry name" value="PyrdxlP-dep_Trfase_major"/>
</dbReference>
<proteinExistence type="predicted"/>
<dbReference type="InterPro" id="IPR015424">
    <property type="entry name" value="PyrdxlP-dep_Trfase"/>
</dbReference>
<dbReference type="PANTHER" id="PTHR43586:SF8">
    <property type="entry name" value="CYSTEINE DESULFURASE 1, CHLOROPLASTIC"/>
    <property type="match status" value="1"/>
</dbReference>
<dbReference type="AlphaFoldDB" id="A0A8T4KUC7"/>
<dbReference type="EMBL" id="JAGVWD010000009">
    <property type="protein sequence ID" value="MBS3057142.1"/>
    <property type="molecule type" value="Genomic_DNA"/>
</dbReference>